<dbReference type="PANTHER" id="PTHR10856:SF17">
    <property type="entry name" value="CORONIN-2B"/>
    <property type="match status" value="1"/>
</dbReference>
<dbReference type="GeneTree" id="ENSGT00940000158689"/>
<dbReference type="Proteomes" id="UP000000539">
    <property type="component" value="Chromosome 10"/>
</dbReference>
<accession>A0A8V0Z8G7</accession>
<dbReference type="AlphaFoldDB" id="A0A8V0Z8G7"/>
<proteinExistence type="predicted"/>
<evidence type="ECO:0000313" key="3">
    <source>
        <dbReference type="Proteomes" id="UP000000539"/>
    </source>
</evidence>
<sequence length="236" mass="26758">MGTSSEDAFLHTSALDSFVLCGCSAPISPQPTAVARSRAQGSLGTFQLCCHPDGRHLFILPTVDQMHPVASTVWRWAGTKVKVLYNPAQSRDRCLAEHELSPGMLSFWFDSVQQTSSETYQEDIYPMTPGTEPALTPDEWLSGVNRDPILMSLKEGYKRTSKIVFKAPVREKKSVVVNGIDLLENVPPRTENELLRMFFRQQDEIRRLKDELSQKDIRIRQLQLELKNLRNSPKNN</sequence>
<dbReference type="OrthoDB" id="1850764at2759"/>
<dbReference type="Pfam" id="PF16300">
    <property type="entry name" value="WD40_4"/>
    <property type="match status" value="1"/>
</dbReference>
<dbReference type="PANTHER" id="PTHR10856">
    <property type="entry name" value="CORONIN"/>
    <property type="match status" value="1"/>
</dbReference>
<reference evidence="2" key="1">
    <citation type="submission" date="2020-11" db="EMBL/GenBank/DDBJ databases">
        <title>Gallus gallus (Chicken) genome, bGalGal1, GRCg7b, maternal haplotype autosomes + Z &amp; W.</title>
        <authorList>
            <person name="Warren W."/>
            <person name="Formenti G."/>
            <person name="Fedrigo O."/>
            <person name="Haase B."/>
            <person name="Mountcastle J."/>
            <person name="Balacco J."/>
            <person name="Tracey A."/>
            <person name="Schneider V."/>
            <person name="Okimoto R."/>
            <person name="Cheng H."/>
            <person name="Hawken R."/>
            <person name="Howe K."/>
            <person name="Jarvis E.D."/>
        </authorList>
    </citation>
    <scope>NUCLEOTIDE SEQUENCE [LARGE SCALE GENOMIC DNA]</scope>
    <source>
        <strain evidence="2">Broiler</strain>
    </source>
</reference>
<dbReference type="InterPro" id="IPR015505">
    <property type="entry name" value="Coronin"/>
</dbReference>
<keyword evidence="3" id="KW-1185">Reference proteome</keyword>
<evidence type="ECO:0000313" key="2">
    <source>
        <dbReference type="Ensembl" id="ENSGALP00010024738.1"/>
    </source>
</evidence>
<dbReference type="SMART" id="SM01167">
    <property type="entry name" value="DUF1900"/>
    <property type="match status" value="1"/>
</dbReference>
<name>A0A8V0Z8G7_CHICK</name>
<organism evidence="2 3">
    <name type="scientific">Gallus gallus</name>
    <name type="common">Chicken</name>
    <dbReference type="NCBI Taxonomy" id="9031"/>
    <lineage>
        <taxon>Eukaryota</taxon>
        <taxon>Metazoa</taxon>
        <taxon>Chordata</taxon>
        <taxon>Craniata</taxon>
        <taxon>Vertebrata</taxon>
        <taxon>Euteleostomi</taxon>
        <taxon>Archelosauria</taxon>
        <taxon>Archosauria</taxon>
        <taxon>Dinosauria</taxon>
        <taxon>Saurischia</taxon>
        <taxon>Theropoda</taxon>
        <taxon>Coelurosauria</taxon>
        <taxon>Aves</taxon>
        <taxon>Neognathae</taxon>
        <taxon>Galloanserae</taxon>
        <taxon>Galliformes</taxon>
        <taxon>Phasianidae</taxon>
        <taxon>Phasianinae</taxon>
        <taxon>Gallus</taxon>
    </lineage>
</organism>
<feature type="coiled-coil region" evidence="1">
    <location>
        <begin position="205"/>
        <end position="232"/>
    </location>
</feature>
<protein>
    <submittedName>
        <fullName evidence="2">Coronin 2B</fullName>
    </submittedName>
</protein>
<keyword evidence="1" id="KW-0175">Coiled coil</keyword>
<reference evidence="2" key="3">
    <citation type="submission" date="2025-09" db="UniProtKB">
        <authorList>
            <consortium name="Ensembl"/>
        </authorList>
    </citation>
    <scope>IDENTIFICATION</scope>
    <source>
        <strain evidence="2">broiler</strain>
    </source>
</reference>
<gene>
    <name evidence="2" type="primary">CORO2B</name>
</gene>
<reference evidence="2" key="2">
    <citation type="submission" date="2025-08" db="UniProtKB">
        <authorList>
            <consortium name="Ensembl"/>
        </authorList>
    </citation>
    <scope>IDENTIFICATION</scope>
    <source>
        <strain evidence="2">broiler</strain>
    </source>
</reference>
<dbReference type="Ensembl" id="ENSGALT00010042220.1">
    <property type="protein sequence ID" value="ENSGALP00010024738.1"/>
    <property type="gene ID" value="ENSGALG00010017482.1"/>
</dbReference>
<evidence type="ECO:0000256" key="1">
    <source>
        <dbReference type="SAM" id="Coils"/>
    </source>
</evidence>